<evidence type="ECO:0000259" key="5">
    <source>
        <dbReference type="PROSITE" id="PS50975"/>
    </source>
</evidence>
<dbReference type="AlphaFoldDB" id="A0A226WP55"/>
<dbReference type="GO" id="GO:0005524">
    <property type="term" value="F:ATP binding"/>
    <property type="evidence" value="ECO:0007669"/>
    <property type="project" value="UniProtKB-UniRule"/>
</dbReference>
<dbReference type="PANTHER" id="PTHR43585:SF2">
    <property type="entry name" value="ATP-GRASP ENZYME FSQD"/>
    <property type="match status" value="1"/>
</dbReference>
<keyword evidence="1" id="KW-0436">Ligase</keyword>
<dbReference type="Pfam" id="PF18603">
    <property type="entry name" value="LAL_C2"/>
    <property type="match status" value="1"/>
</dbReference>
<protein>
    <submittedName>
        <fullName evidence="6">Argininosuccinate lyase</fullName>
    </submittedName>
</protein>
<keyword evidence="3 4" id="KW-0067">ATP-binding</keyword>
<evidence type="ECO:0000256" key="2">
    <source>
        <dbReference type="ARBA" id="ARBA00022741"/>
    </source>
</evidence>
<name>A0A226WP55_CABSO</name>
<dbReference type="PROSITE" id="PS50975">
    <property type="entry name" value="ATP_GRASP"/>
    <property type="match status" value="1"/>
</dbReference>
<evidence type="ECO:0000256" key="1">
    <source>
        <dbReference type="ARBA" id="ARBA00022598"/>
    </source>
</evidence>
<evidence type="ECO:0000313" key="6">
    <source>
        <dbReference type="EMBL" id="OXC72962.1"/>
    </source>
</evidence>
<keyword evidence="6" id="KW-0456">Lyase</keyword>
<dbReference type="GO" id="GO:0046872">
    <property type="term" value="F:metal ion binding"/>
    <property type="evidence" value="ECO:0007669"/>
    <property type="project" value="InterPro"/>
</dbReference>
<proteinExistence type="predicted"/>
<dbReference type="Pfam" id="PF13535">
    <property type="entry name" value="ATP-grasp_4"/>
    <property type="match status" value="1"/>
</dbReference>
<dbReference type="InterPro" id="IPR011761">
    <property type="entry name" value="ATP-grasp"/>
</dbReference>
<dbReference type="PANTHER" id="PTHR43585">
    <property type="entry name" value="FUMIPYRROLE BIOSYNTHESIS PROTEIN C"/>
    <property type="match status" value="1"/>
</dbReference>
<evidence type="ECO:0000256" key="4">
    <source>
        <dbReference type="PROSITE-ProRule" id="PRU00409"/>
    </source>
</evidence>
<feature type="domain" description="ATP-grasp" evidence="5">
    <location>
        <begin position="111"/>
        <end position="301"/>
    </location>
</feature>
<dbReference type="GO" id="GO:0016829">
    <property type="term" value="F:lyase activity"/>
    <property type="evidence" value="ECO:0007669"/>
    <property type="project" value="UniProtKB-KW"/>
</dbReference>
<dbReference type="SUPFAM" id="SSF56059">
    <property type="entry name" value="Glutathione synthetase ATP-binding domain-like"/>
    <property type="match status" value="1"/>
</dbReference>
<dbReference type="Proteomes" id="UP000214720">
    <property type="component" value="Unassembled WGS sequence"/>
</dbReference>
<evidence type="ECO:0000313" key="7">
    <source>
        <dbReference type="Proteomes" id="UP000214720"/>
    </source>
</evidence>
<dbReference type="InterPro" id="IPR040570">
    <property type="entry name" value="LAL_C2"/>
</dbReference>
<dbReference type="Gene3D" id="3.30.470.20">
    <property type="entry name" value="ATP-grasp fold, B domain"/>
    <property type="match status" value="1"/>
</dbReference>
<sequence>MTIIALEALTFGLNRLADAARSRSEQLILLTRERGVYEYELSRQGDVKVVDVDTFDPAALKKAIELVPGARGLINSTDTWSVLSLELFEHFGFPGQPADSIRLVRDKFSLRNVLHDNGLSSARAIRIDPNVAVELDVVYPVIVKDLAGTASQHVWLARSTAELDHVLALARKVNLRGGALTMEPYFAGTLFSVEALTWEGQTKVLAVSSRIMSHEPDFREEAVSLPVYLPPELHESVARWIDLVLRTVGYTRGFSHTEFMFTKHGFEVIEINPRLGGGQIGEALCDIYGKNVYEAFVDMALGQRPQLLDEKLSARKGVAMSLLYAQSKGYYEDVAGTHALQAYPGDPVLFPTAVRGKLIDSLADQRACVGLLVASGQTSEIALQNVLAAQNRLQVRVSPQRV</sequence>
<dbReference type="RefSeq" id="WP_089165263.1">
    <property type="nucleotide sequence ID" value="NZ_MTHB01000261.1"/>
</dbReference>
<keyword evidence="2 4" id="KW-0547">Nucleotide-binding</keyword>
<dbReference type="InterPro" id="IPR052032">
    <property type="entry name" value="ATP-dep_AA_Ligase"/>
</dbReference>
<evidence type="ECO:0000256" key="3">
    <source>
        <dbReference type="ARBA" id="ARBA00022840"/>
    </source>
</evidence>
<accession>A0A226WP55</accession>
<dbReference type="GO" id="GO:0016874">
    <property type="term" value="F:ligase activity"/>
    <property type="evidence" value="ECO:0007669"/>
    <property type="project" value="UniProtKB-KW"/>
</dbReference>
<reference evidence="7" key="1">
    <citation type="submission" date="2017-01" db="EMBL/GenBank/DDBJ databases">
        <title>Genome Analysis of Deinococcus marmoris KOPRI26562.</title>
        <authorList>
            <person name="Kim J.H."/>
            <person name="Oh H.-M."/>
        </authorList>
    </citation>
    <scope>NUCLEOTIDE SEQUENCE [LARGE SCALE GENOMIC DNA]</scope>
    <source>
        <strain evidence="7">PAMC 26633</strain>
    </source>
</reference>
<dbReference type="EMBL" id="MTHB01000261">
    <property type="protein sequence ID" value="OXC72962.1"/>
    <property type="molecule type" value="Genomic_DNA"/>
</dbReference>
<organism evidence="6 7">
    <name type="scientific">Caballeronia sordidicola</name>
    <name type="common">Burkholderia sordidicola</name>
    <dbReference type="NCBI Taxonomy" id="196367"/>
    <lineage>
        <taxon>Bacteria</taxon>
        <taxon>Pseudomonadati</taxon>
        <taxon>Pseudomonadota</taxon>
        <taxon>Betaproteobacteria</taxon>
        <taxon>Burkholderiales</taxon>
        <taxon>Burkholderiaceae</taxon>
        <taxon>Caballeronia</taxon>
    </lineage>
</organism>
<dbReference type="OrthoDB" id="9803907at2"/>
<comment type="caution">
    <text evidence="6">The sequence shown here is derived from an EMBL/GenBank/DDBJ whole genome shotgun (WGS) entry which is preliminary data.</text>
</comment>
<gene>
    <name evidence="6" type="ORF">BSU04_39175</name>
</gene>